<gene>
    <name evidence="1" type="ORF">S01H4_09842</name>
</gene>
<protein>
    <submittedName>
        <fullName evidence="1">Uncharacterized protein</fullName>
    </submittedName>
</protein>
<feature type="non-terminal residue" evidence="1">
    <location>
        <position position="210"/>
    </location>
</feature>
<comment type="caution">
    <text evidence="1">The sequence shown here is derived from an EMBL/GenBank/DDBJ whole genome shotgun (WGS) entry which is preliminary data.</text>
</comment>
<sequence>MKIPVDSPNFEYWNVSSVTSGQPSLVGVDKNDTEFLFQIAKKCFLDFIPRDWERAHIHMFSPSDKMLDRIVMRYTNVTPAKNFSSNFYRVANTMATVKYVIAFSLRKAIKAILKTRSLVGAFDVRFNSVLEAIDKNLSKPESKRNYIAIGGGCQLIKSFVGIMRQKQVSYNLGTEFDVVIGGGGWDGYKAQLKYEPIDKGQFVESIINQF</sequence>
<accession>X0ZMX7</accession>
<name>X0ZMX7_9ZZZZ</name>
<reference evidence="1" key="1">
    <citation type="journal article" date="2014" name="Front. Microbiol.">
        <title>High frequency of phylogenetically diverse reductive dehalogenase-homologous genes in deep subseafloor sedimentary metagenomes.</title>
        <authorList>
            <person name="Kawai M."/>
            <person name="Futagami T."/>
            <person name="Toyoda A."/>
            <person name="Takaki Y."/>
            <person name="Nishi S."/>
            <person name="Hori S."/>
            <person name="Arai W."/>
            <person name="Tsubouchi T."/>
            <person name="Morono Y."/>
            <person name="Uchiyama I."/>
            <person name="Ito T."/>
            <person name="Fujiyama A."/>
            <person name="Inagaki F."/>
            <person name="Takami H."/>
        </authorList>
    </citation>
    <scope>NUCLEOTIDE SEQUENCE</scope>
    <source>
        <strain evidence="1">Expedition CK06-06</strain>
    </source>
</reference>
<organism evidence="1">
    <name type="scientific">marine sediment metagenome</name>
    <dbReference type="NCBI Taxonomy" id="412755"/>
    <lineage>
        <taxon>unclassified sequences</taxon>
        <taxon>metagenomes</taxon>
        <taxon>ecological metagenomes</taxon>
    </lineage>
</organism>
<dbReference type="EMBL" id="BART01003644">
    <property type="protein sequence ID" value="GAG59427.1"/>
    <property type="molecule type" value="Genomic_DNA"/>
</dbReference>
<evidence type="ECO:0000313" key="1">
    <source>
        <dbReference type="EMBL" id="GAG59427.1"/>
    </source>
</evidence>
<proteinExistence type="predicted"/>
<dbReference type="AlphaFoldDB" id="X0ZMX7"/>